<dbReference type="Proteomes" id="UP000530186">
    <property type="component" value="Unassembled WGS sequence"/>
</dbReference>
<reference evidence="5 6" key="1">
    <citation type="submission" date="2020-07" db="EMBL/GenBank/DDBJ databases">
        <authorList>
            <person name="Hilgarth M."/>
            <person name="Werum V."/>
            <person name="Vogel R.F."/>
        </authorList>
    </citation>
    <scope>NUCLEOTIDE SEQUENCE [LARGE SCALE GENOMIC DNA]</scope>
    <source>
        <strain evidence="5 6">DSM 28961</strain>
    </source>
</reference>
<evidence type="ECO:0000256" key="2">
    <source>
        <dbReference type="ARBA" id="ARBA00022801"/>
    </source>
</evidence>
<comment type="similarity">
    <text evidence="3">Belongs to the Nudix hydrolase family.</text>
</comment>
<dbReference type="InterPro" id="IPR015797">
    <property type="entry name" value="NUDIX_hydrolase-like_dom_sf"/>
</dbReference>
<dbReference type="CDD" id="cd02883">
    <property type="entry name" value="NUDIX_Hydrolase"/>
    <property type="match status" value="1"/>
</dbReference>
<dbReference type="Pfam" id="PF00293">
    <property type="entry name" value="NUDIX"/>
    <property type="match status" value="1"/>
</dbReference>
<dbReference type="PROSITE" id="PS00893">
    <property type="entry name" value="NUDIX_BOX"/>
    <property type="match status" value="1"/>
</dbReference>
<gene>
    <name evidence="5" type="ORF">HZR21_01425</name>
</gene>
<name>A0A7V8MZH3_9LACT</name>
<protein>
    <submittedName>
        <fullName evidence="5">NUDIX domain-containing protein</fullName>
    </submittedName>
</protein>
<dbReference type="AlphaFoldDB" id="A0A7V8MZH3"/>
<dbReference type="PRINTS" id="PR00502">
    <property type="entry name" value="NUDIXFAMILY"/>
</dbReference>
<dbReference type="GO" id="GO:0016787">
    <property type="term" value="F:hydrolase activity"/>
    <property type="evidence" value="ECO:0007669"/>
    <property type="project" value="UniProtKB-KW"/>
</dbReference>
<dbReference type="EMBL" id="JACBNY010000001">
    <property type="protein sequence ID" value="MBA0015819.1"/>
    <property type="molecule type" value="Genomic_DNA"/>
</dbReference>
<dbReference type="RefSeq" id="WP_180745756.1">
    <property type="nucleotide sequence ID" value="NZ_CBCRWQ010000005.1"/>
</dbReference>
<evidence type="ECO:0000313" key="5">
    <source>
        <dbReference type="EMBL" id="MBA0015819.1"/>
    </source>
</evidence>
<proteinExistence type="inferred from homology"/>
<feature type="domain" description="Nudix hydrolase" evidence="4">
    <location>
        <begin position="2"/>
        <end position="140"/>
    </location>
</feature>
<keyword evidence="2 3" id="KW-0378">Hydrolase</keyword>
<comment type="caution">
    <text evidence="5">The sequence shown here is derived from an EMBL/GenBank/DDBJ whole genome shotgun (WGS) entry which is preliminary data.</text>
</comment>
<dbReference type="SUPFAM" id="SSF55811">
    <property type="entry name" value="Nudix"/>
    <property type="match status" value="1"/>
</dbReference>
<evidence type="ECO:0000256" key="3">
    <source>
        <dbReference type="RuleBase" id="RU003476"/>
    </source>
</evidence>
<accession>A0A7V8MZH3</accession>
<sequence>MTVKLIVHALIQKENKYLLFQGIAIKRGQKNIYPHFWDIPGGSVEAGETPQEAARRETLEEVGLEITLGQIIHEDSQYDVGKATVFTRLVDAARISENEPVEVVLDPQEHQSYRWMSELDALKDEKIVPYLMSLVPWYAKT</sequence>
<dbReference type="Gene3D" id="3.90.79.10">
    <property type="entry name" value="Nucleoside Triphosphate Pyrophosphohydrolase"/>
    <property type="match status" value="1"/>
</dbReference>
<evidence type="ECO:0000313" key="6">
    <source>
        <dbReference type="Proteomes" id="UP000530186"/>
    </source>
</evidence>
<dbReference type="InterPro" id="IPR020084">
    <property type="entry name" value="NUDIX_hydrolase_CS"/>
</dbReference>
<dbReference type="PANTHER" id="PTHR43046">
    <property type="entry name" value="GDP-MANNOSE MANNOSYL HYDROLASE"/>
    <property type="match status" value="1"/>
</dbReference>
<evidence type="ECO:0000259" key="4">
    <source>
        <dbReference type="PROSITE" id="PS51462"/>
    </source>
</evidence>
<dbReference type="InterPro" id="IPR020476">
    <property type="entry name" value="Nudix_hydrolase"/>
</dbReference>
<dbReference type="InterPro" id="IPR000086">
    <property type="entry name" value="NUDIX_hydrolase_dom"/>
</dbReference>
<evidence type="ECO:0000256" key="1">
    <source>
        <dbReference type="ARBA" id="ARBA00001946"/>
    </source>
</evidence>
<comment type="cofactor">
    <cofactor evidence="1">
        <name>Mg(2+)</name>
        <dbReference type="ChEBI" id="CHEBI:18420"/>
    </cofactor>
</comment>
<dbReference type="PANTHER" id="PTHR43046:SF14">
    <property type="entry name" value="MUTT_NUDIX FAMILY PROTEIN"/>
    <property type="match status" value="1"/>
</dbReference>
<keyword evidence="6" id="KW-1185">Reference proteome</keyword>
<dbReference type="GeneID" id="303194167"/>
<dbReference type="PROSITE" id="PS51462">
    <property type="entry name" value="NUDIX"/>
    <property type="match status" value="1"/>
</dbReference>
<organism evidence="5 6">
    <name type="scientific">Pseudolactococcus laudensis</name>
    <dbReference type="NCBI Taxonomy" id="1494461"/>
    <lineage>
        <taxon>Bacteria</taxon>
        <taxon>Bacillati</taxon>
        <taxon>Bacillota</taxon>
        <taxon>Bacilli</taxon>
        <taxon>Lactobacillales</taxon>
        <taxon>Streptococcaceae</taxon>
        <taxon>Pseudolactococcus</taxon>
    </lineage>
</organism>